<gene>
    <name evidence="1" type="ORF">C8D87_11416</name>
</gene>
<comment type="caution">
    <text evidence="1">The sequence shown here is derived from an EMBL/GenBank/DDBJ whole genome shotgun (WGS) entry which is preliminary data.</text>
</comment>
<reference evidence="1 2" key="1">
    <citation type="submission" date="2018-06" db="EMBL/GenBank/DDBJ databases">
        <title>Genomic Encyclopedia of Type Strains, Phase IV (KMG-IV): sequencing the most valuable type-strain genomes for metagenomic binning, comparative biology and taxonomic classification.</title>
        <authorList>
            <person name="Goeker M."/>
        </authorList>
    </citation>
    <scope>NUCLEOTIDE SEQUENCE [LARGE SCALE GENOMIC DNA]</scope>
    <source>
        <strain evidence="1 2">DSM 45479</strain>
    </source>
</reference>
<sequence>MTPADGDPAGTTHRGTTAAPELAAYRASASFAAAFRRYRRALRAGLLEVRAYNTEHPDLPLALVRYRLDHTIKVVGFTHARPDQAVPDGLILYPERGEHLVPVPGGPGKPWRAVLRHHRRQIPHLIDTVFTPHGAPVYHLTATSSHTATVHDLGDHGVFVTIADGYRDPGRHLTAVPLQEFRLAQASHENRTVS</sequence>
<protein>
    <submittedName>
        <fullName evidence="1">Uncharacterized protein</fullName>
    </submittedName>
</protein>
<name>A0ABX9DY96_9PSEU</name>
<organism evidence="1 2">
    <name type="scientific">Lentzea atacamensis</name>
    <dbReference type="NCBI Taxonomy" id="531938"/>
    <lineage>
        <taxon>Bacteria</taxon>
        <taxon>Bacillati</taxon>
        <taxon>Actinomycetota</taxon>
        <taxon>Actinomycetes</taxon>
        <taxon>Pseudonocardiales</taxon>
        <taxon>Pseudonocardiaceae</taxon>
        <taxon>Lentzea</taxon>
    </lineage>
</organism>
<proteinExistence type="predicted"/>
<accession>A0ABX9DY96</accession>
<keyword evidence="2" id="KW-1185">Reference proteome</keyword>
<dbReference type="RefSeq" id="WP_112231787.1">
    <property type="nucleotide sequence ID" value="NZ_QLTT01000014.1"/>
</dbReference>
<evidence type="ECO:0000313" key="1">
    <source>
        <dbReference type="EMBL" id="RAS59404.1"/>
    </source>
</evidence>
<dbReference type="EMBL" id="QLTT01000014">
    <property type="protein sequence ID" value="RAS59404.1"/>
    <property type="molecule type" value="Genomic_DNA"/>
</dbReference>
<dbReference type="Proteomes" id="UP000248714">
    <property type="component" value="Unassembled WGS sequence"/>
</dbReference>
<evidence type="ECO:0000313" key="2">
    <source>
        <dbReference type="Proteomes" id="UP000248714"/>
    </source>
</evidence>